<sequence length="138" mass="15158">MLPESAIISSHHPPMLPWQPAISRVVRVRPNCAGARIMETGAWDDEQARAATKGSGGRWVAMDIIPETNSPRLSKVVECHRLKTCRIAISRPRNDMPYQANPPPTTTTTIINHISHALPRLAIPPCPDCTSPYATTMS</sequence>
<gene>
    <name evidence="1" type="ORF">CSUB01_04408</name>
</gene>
<dbReference type="AlphaFoldDB" id="A0A066WYG9"/>
<dbReference type="EMBL" id="JMSE01001391">
    <property type="protein sequence ID" value="KDN61707.1"/>
    <property type="molecule type" value="Genomic_DNA"/>
</dbReference>
<dbReference type="Proteomes" id="UP000027238">
    <property type="component" value="Unassembled WGS sequence"/>
</dbReference>
<accession>A0A066WYG9</accession>
<proteinExistence type="predicted"/>
<evidence type="ECO:0000313" key="1">
    <source>
        <dbReference type="EMBL" id="KDN61707.1"/>
    </source>
</evidence>
<reference evidence="2" key="1">
    <citation type="journal article" date="2014" name="Genome Announc.">
        <title>Draft genome sequence of Colletotrichum sublineola, a destructive pathogen of cultivated sorghum.</title>
        <authorList>
            <person name="Baroncelli R."/>
            <person name="Sanz-Martin J.M."/>
            <person name="Rech G.E."/>
            <person name="Sukno S.A."/>
            <person name="Thon M.R."/>
        </authorList>
    </citation>
    <scope>NUCLEOTIDE SEQUENCE [LARGE SCALE GENOMIC DNA]</scope>
    <source>
        <strain evidence="2">TX430BB</strain>
    </source>
</reference>
<evidence type="ECO:0000313" key="2">
    <source>
        <dbReference type="Proteomes" id="UP000027238"/>
    </source>
</evidence>
<organism evidence="1 2">
    <name type="scientific">Colletotrichum sublineola</name>
    <name type="common">Sorghum anthracnose fungus</name>
    <dbReference type="NCBI Taxonomy" id="1173701"/>
    <lineage>
        <taxon>Eukaryota</taxon>
        <taxon>Fungi</taxon>
        <taxon>Dikarya</taxon>
        <taxon>Ascomycota</taxon>
        <taxon>Pezizomycotina</taxon>
        <taxon>Sordariomycetes</taxon>
        <taxon>Hypocreomycetidae</taxon>
        <taxon>Glomerellales</taxon>
        <taxon>Glomerellaceae</taxon>
        <taxon>Colletotrichum</taxon>
        <taxon>Colletotrichum graminicola species complex</taxon>
    </lineage>
</organism>
<name>A0A066WYG9_COLSU</name>
<keyword evidence="2" id="KW-1185">Reference proteome</keyword>
<protein>
    <submittedName>
        <fullName evidence="1">Uncharacterized protein</fullName>
    </submittedName>
</protein>
<comment type="caution">
    <text evidence="1">The sequence shown here is derived from an EMBL/GenBank/DDBJ whole genome shotgun (WGS) entry which is preliminary data.</text>
</comment>
<dbReference type="HOGENOM" id="CLU_1855156_0_0_1"/>